<dbReference type="Pfam" id="PF10775">
    <property type="entry name" value="ATP_sub_h"/>
    <property type="match status" value="1"/>
</dbReference>
<evidence type="ECO:0000313" key="1">
    <source>
        <dbReference type="EMBL" id="KAJ3179331.1"/>
    </source>
</evidence>
<dbReference type="InterPro" id="IPR019711">
    <property type="entry name" value="ATP_synth_F0_suH"/>
</dbReference>
<reference evidence="1" key="1">
    <citation type="submission" date="2020-05" db="EMBL/GenBank/DDBJ databases">
        <title>Phylogenomic resolution of chytrid fungi.</title>
        <authorList>
            <person name="Stajich J.E."/>
            <person name="Amses K."/>
            <person name="Simmons R."/>
            <person name="Seto K."/>
            <person name="Myers J."/>
            <person name="Bonds A."/>
            <person name="Quandt C.A."/>
            <person name="Barry K."/>
            <person name="Liu P."/>
            <person name="Grigoriev I."/>
            <person name="Longcore J.E."/>
            <person name="James T.Y."/>
        </authorList>
    </citation>
    <scope>NUCLEOTIDE SEQUENCE</scope>
    <source>
        <strain evidence="1">JEL0379</strain>
    </source>
</reference>
<gene>
    <name evidence="1" type="ORF">HDU87_002940</name>
</gene>
<protein>
    <submittedName>
        <fullName evidence="1">Uncharacterized protein</fullName>
    </submittedName>
</protein>
<dbReference type="AlphaFoldDB" id="A0AAD5TKJ6"/>
<dbReference type="GO" id="GO:0046933">
    <property type="term" value="F:proton-transporting ATP synthase activity, rotational mechanism"/>
    <property type="evidence" value="ECO:0007669"/>
    <property type="project" value="TreeGrafter"/>
</dbReference>
<organism evidence="1 2">
    <name type="scientific">Geranomyces variabilis</name>
    <dbReference type="NCBI Taxonomy" id="109894"/>
    <lineage>
        <taxon>Eukaryota</taxon>
        <taxon>Fungi</taxon>
        <taxon>Fungi incertae sedis</taxon>
        <taxon>Chytridiomycota</taxon>
        <taxon>Chytridiomycota incertae sedis</taxon>
        <taxon>Chytridiomycetes</taxon>
        <taxon>Spizellomycetales</taxon>
        <taxon>Powellomycetaceae</taxon>
        <taxon>Geranomyces</taxon>
    </lineage>
</organism>
<proteinExistence type="predicted"/>
<comment type="caution">
    <text evidence="1">The sequence shown here is derived from an EMBL/GenBank/DDBJ whole genome shotgun (WGS) entry which is preliminary data.</text>
</comment>
<evidence type="ECO:0000313" key="2">
    <source>
        <dbReference type="Proteomes" id="UP001212152"/>
    </source>
</evidence>
<dbReference type="PANTHER" id="PTHR28207">
    <property type="entry name" value="ATP SYNTHASE SUBUNIT H, MITOCHONDRIAL"/>
    <property type="match status" value="1"/>
</dbReference>
<dbReference type="EMBL" id="JADGJQ010000021">
    <property type="protein sequence ID" value="KAJ3179331.1"/>
    <property type="molecule type" value="Genomic_DNA"/>
</dbReference>
<dbReference type="Proteomes" id="UP001212152">
    <property type="component" value="Unassembled WGS sequence"/>
</dbReference>
<keyword evidence="2" id="KW-1185">Reference proteome</keyword>
<dbReference type="PANTHER" id="PTHR28207:SF1">
    <property type="entry name" value="ATP SYNTHASE SUBUNIT H, MITOCHONDRIAL"/>
    <property type="match status" value="1"/>
</dbReference>
<sequence>MMSLRIVRAVRPAAFLATRLAAPSAVRGFAHTAAAKASADLIRDIYVDALKNYQAPKAANEKVDLPTTFAAPAPPAKPEVDVTVAEVSATADEAVAEEEWPAVYNPIDDPANYPDQWDFTTENDDGKLLPARKYPVDYHSH</sequence>
<name>A0AAD5TKJ6_9FUNG</name>
<accession>A0AAD5TKJ6</accession>